<protein>
    <recommendedName>
        <fullName evidence="5">Collagen pro alpha-chain</fullName>
    </recommendedName>
</protein>
<evidence type="ECO:0000256" key="1">
    <source>
        <dbReference type="SAM" id="MobiDB-lite"/>
    </source>
</evidence>
<keyword evidence="2" id="KW-0732">Signal</keyword>
<dbReference type="PROSITE" id="PS51318">
    <property type="entry name" value="TAT"/>
    <property type="match status" value="1"/>
</dbReference>
<feature type="region of interest" description="Disordered" evidence="1">
    <location>
        <begin position="37"/>
        <end position="106"/>
    </location>
</feature>
<dbReference type="AlphaFoldDB" id="A0A1G5NSD3"/>
<dbReference type="RefSeq" id="WP_074584197.1">
    <property type="nucleotide sequence ID" value="NZ_CP044074.1"/>
</dbReference>
<accession>A0A1G5NSD3</accession>
<evidence type="ECO:0000313" key="4">
    <source>
        <dbReference type="Proteomes" id="UP000183046"/>
    </source>
</evidence>
<proteinExistence type="predicted"/>
<feature type="signal peptide" evidence="2">
    <location>
        <begin position="1"/>
        <end position="21"/>
    </location>
</feature>
<name>A0A1G5NSD3_9PSED</name>
<feature type="compositionally biased region" description="Gly residues" evidence="1">
    <location>
        <begin position="41"/>
        <end position="77"/>
    </location>
</feature>
<evidence type="ECO:0008006" key="5">
    <source>
        <dbReference type="Google" id="ProtNLM"/>
    </source>
</evidence>
<organism evidence="3 4">
    <name type="scientific">Pseudomonas oryzihabitans</name>
    <dbReference type="NCBI Taxonomy" id="47885"/>
    <lineage>
        <taxon>Bacteria</taxon>
        <taxon>Pseudomonadati</taxon>
        <taxon>Pseudomonadota</taxon>
        <taxon>Gammaproteobacteria</taxon>
        <taxon>Pseudomonadales</taxon>
        <taxon>Pseudomonadaceae</taxon>
        <taxon>Pseudomonas</taxon>
    </lineage>
</organism>
<comment type="caution">
    <text evidence="3">The sequence shown here is derived from an EMBL/GenBank/DDBJ whole genome shotgun (WGS) entry which is preliminary data.</text>
</comment>
<evidence type="ECO:0000256" key="2">
    <source>
        <dbReference type="SAM" id="SignalP"/>
    </source>
</evidence>
<sequence length="106" mass="9887">MSLSRHTLVLITALLASAATAAQPVLPTPAHAHSDYLLLAGNGGAGGAGGAGGSGALPGKGGSGGQGGAAGPGGVPGAKGADGTEGAVIPERRTPRGDQEPDMGKR</sequence>
<dbReference type="InterPro" id="IPR006311">
    <property type="entry name" value="TAT_signal"/>
</dbReference>
<dbReference type="Proteomes" id="UP000183046">
    <property type="component" value="Unassembled WGS sequence"/>
</dbReference>
<dbReference type="EMBL" id="FMWB01000007">
    <property type="protein sequence ID" value="SCZ40262.1"/>
    <property type="molecule type" value="Genomic_DNA"/>
</dbReference>
<gene>
    <name evidence="3" type="ORF">SAMN05216279_107204</name>
</gene>
<feature type="compositionally biased region" description="Basic and acidic residues" evidence="1">
    <location>
        <begin position="90"/>
        <end position="106"/>
    </location>
</feature>
<reference evidence="4" key="1">
    <citation type="submission" date="2016-10" db="EMBL/GenBank/DDBJ databases">
        <authorList>
            <person name="de Groot N.N."/>
        </authorList>
    </citation>
    <scope>NUCLEOTIDE SEQUENCE [LARGE SCALE GENOMIC DNA]</scope>
    <source>
        <strain evidence="4">DSM 15758</strain>
    </source>
</reference>
<evidence type="ECO:0000313" key="3">
    <source>
        <dbReference type="EMBL" id="SCZ40262.1"/>
    </source>
</evidence>
<feature type="chain" id="PRO_5010317806" description="Collagen pro alpha-chain" evidence="2">
    <location>
        <begin position="22"/>
        <end position="106"/>
    </location>
</feature>